<keyword evidence="2" id="KW-1185">Reference proteome</keyword>
<evidence type="ECO:0000313" key="2">
    <source>
        <dbReference type="Proteomes" id="UP001181693"/>
    </source>
</evidence>
<protein>
    <submittedName>
        <fullName evidence="1">Uncharacterized protein</fullName>
    </submittedName>
</protein>
<reference evidence="1" key="1">
    <citation type="thesis" date="2020" institute="ProQuest LLC" country="789 East Eisenhower Parkway, Ann Arbor, MI, USA">
        <title>Comparative Genomics and Chromosome Evolution.</title>
        <authorList>
            <person name="Mudd A.B."/>
        </authorList>
    </citation>
    <scope>NUCLEOTIDE SEQUENCE</scope>
    <source>
        <strain evidence="1">1538</strain>
        <tissue evidence="1">Blood</tissue>
    </source>
</reference>
<accession>A0AAV2ZPN0</accession>
<sequence length="91" mass="9945">MCTFSISDHPFCCPSLTYTPPPPPALFTWQSPPCVLSLGAIVQHNNTKDFQLVSGLHLLTLCSVRKHSHLSCCILGLSNPSNVNIITKKIL</sequence>
<name>A0AAV2ZPN0_PYXAD</name>
<organism evidence="1 2">
    <name type="scientific">Pyxicephalus adspersus</name>
    <name type="common">African bullfrog</name>
    <dbReference type="NCBI Taxonomy" id="30357"/>
    <lineage>
        <taxon>Eukaryota</taxon>
        <taxon>Metazoa</taxon>
        <taxon>Chordata</taxon>
        <taxon>Craniata</taxon>
        <taxon>Vertebrata</taxon>
        <taxon>Euteleostomi</taxon>
        <taxon>Amphibia</taxon>
        <taxon>Batrachia</taxon>
        <taxon>Anura</taxon>
        <taxon>Neobatrachia</taxon>
        <taxon>Ranoidea</taxon>
        <taxon>Pyxicephalidae</taxon>
        <taxon>Pyxicephalinae</taxon>
        <taxon>Pyxicephalus</taxon>
    </lineage>
</organism>
<gene>
    <name evidence="1" type="ORF">GDO54_002933</name>
</gene>
<comment type="caution">
    <text evidence="1">The sequence shown here is derived from an EMBL/GenBank/DDBJ whole genome shotgun (WGS) entry which is preliminary data.</text>
</comment>
<proteinExistence type="predicted"/>
<dbReference type="EMBL" id="DYDO01000010">
    <property type="protein sequence ID" value="DBA17500.1"/>
    <property type="molecule type" value="Genomic_DNA"/>
</dbReference>
<dbReference type="Proteomes" id="UP001181693">
    <property type="component" value="Unassembled WGS sequence"/>
</dbReference>
<evidence type="ECO:0000313" key="1">
    <source>
        <dbReference type="EMBL" id="DBA17500.1"/>
    </source>
</evidence>
<dbReference type="AlphaFoldDB" id="A0AAV2ZPN0"/>